<dbReference type="InterPro" id="IPR019429">
    <property type="entry name" value="7TM_GPCR_serpentine_rcpt_Sri"/>
</dbReference>
<gene>
    <name evidence="1" type="primary">WBGene00096720</name>
</gene>
<evidence type="ECO:0000313" key="2">
    <source>
        <dbReference type="Proteomes" id="UP000005239"/>
    </source>
</evidence>
<reference evidence="1" key="2">
    <citation type="submission" date="2022-06" db="UniProtKB">
        <authorList>
            <consortium name="EnsemblMetazoa"/>
        </authorList>
    </citation>
    <scope>IDENTIFICATION</scope>
    <source>
        <strain evidence="1">PS312</strain>
    </source>
</reference>
<reference evidence="2" key="1">
    <citation type="journal article" date="2008" name="Nat. Genet.">
        <title>The Pristionchus pacificus genome provides a unique perspective on nematode lifestyle and parasitism.</title>
        <authorList>
            <person name="Dieterich C."/>
            <person name="Clifton S.W."/>
            <person name="Schuster L.N."/>
            <person name="Chinwalla A."/>
            <person name="Delehaunty K."/>
            <person name="Dinkelacker I."/>
            <person name="Fulton L."/>
            <person name="Fulton R."/>
            <person name="Godfrey J."/>
            <person name="Minx P."/>
            <person name="Mitreva M."/>
            <person name="Roeseler W."/>
            <person name="Tian H."/>
            <person name="Witte H."/>
            <person name="Yang S.P."/>
            <person name="Wilson R.K."/>
            <person name="Sommer R.J."/>
        </authorList>
    </citation>
    <scope>NUCLEOTIDE SEQUENCE [LARGE SCALE GENOMIC DNA]</scope>
    <source>
        <strain evidence="2">PS312</strain>
    </source>
</reference>
<accession>A0A2A6CPG3</accession>
<dbReference type="Proteomes" id="UP000005239">
    <property type="component" value="Unassembled WGS sequence"/>
</dbReference>
<evidence type="ECO:0000313" key="1">
    <source>
        <dbReference type="EnsemblMetazoa" id="PPA07166.1"/>
    </source>
</evidence>
<dbReference type="Pfam" id="PF10327">
    <property type="entry name" value="7TM_GPCR_Sri"/>
    <property type="match status" value="1"/>
</dbReference>
<protein>
    <submittedName>
        <fullName evidence="1">G protein-coupled receptor</fullName>
    </submittedName>
</protein>
<keyword evidence="2" id="KW-1185">Reference proteome</keyword>
<dbReference type="EnsemblMetazoa" id="PPA07166.1">
    <property type="protein sequence ID" value="PPA07166.1"/>
    <property type="gene ID" value="WBGene00096720"/>
</dbReference>
<name>A0A2A6CPG3_PRIPA</name>
<sequence length="351" mass="40046">PLLLQSVKQEISRLLVAHFITPVPFMPNLSLHPIWHTLMPTYQHAVGVGTHTLSAFAFFLMITKTRTPGKPFARYLMILQASITLVDLNFGFLASPIGLYPIPGGLCNGVLCTVFGLNGHYGITLMFITVAFVAVSVLFCFHFKFIIILAMSKHQTVPMINRVFFRVIILVIYSIPCFIHMTIRRNYYPSLTYLFENPNYRTFVYDLTLYPANTIALATTTIVYFRIMISAIIIAFFLVFRSFYLLSRQSSTMSEKTRKMQRTLMMVVQTLVPLTIQLTPLLVYAYSMIAVALTPDMNNCIFCFQMTHAFVHTAIVILTTPSYREPLILWLERLAQERPVCVSYVTSYACC</sequence>
<dbReference type="InterPro" id="IPR053220">
    <property type="entry name" value="Nematode_rcpt-like_serp_H"/>
</dbReference>
<dbReference type="AlphaFoldDB" id="A0A2A6CPG3"/>
<dbReference type="PANTHER" id="PTHR22941:SF26">
    <property type="entry name" value="SERPENTINE RECEPTOR, CLASS H"/>
    <property type="match status" value="1"/>
</dbReference>
<proteinExistence type="predicted"/>
<accession>A0A8R1U7R2</accession>
<organism evidence="1 2">
    <name type="scientific">Pristionchus pacificus</name>
    <name type="common">Parasitic nematode worm</name>
    <dbReference type="NCBI Taxonomy" id="54126"/>
    <lineage>
        <taxon>Eukaryota</taxon>
        <taxon>Metazoa</taxon>
        <taxon>Ecdysozoa</taxon>
        <taxon>Nematoda</taxon>
        <taxon>Chromadorea</taxon>
        <taxon>Rhabditida</taxon>
        <taxon>Rhabditina</taxon>
        <taxon>Diplogasteromorpha</taxon>
        <taxon>Diplogasteroidea</taxon>
        <taxon>Neodiplogasteridae</taxon>
        <taxon>Pristionchus</taxon>
    </lineage>
</organism>
<dbReference type="PANTHER" id="PTHR22941">
    <property type="entry name" value="SERPENTINE RECEPTOR"/>
    <property type="match status" value="1"/>
</dbReference>
<dbReference type="OrthoDB" id="5814011at2759"/>